<dbReference type="Pfam" id="PF06742">
    <property type="entry name" value="DUF1214"/>
    <property type="match status" value="1"/>
</dbReference>
<dbReference type="InterPro" id="IPR010679">
    <property type="entry name" value="DUF1254"/>
</dbReference>
<accession>A0A939J366</accession>
<feature type="domain" description="DUF1254" evidence="3">
    <location>
        <begin position="47"/>
        <end position="155"/>
    </location>
</feature>
<keyword evidence="1" id="KW-0732">Signal</keyword>
<evidence type="ECO:0000259" key="2">
    <source>
        <dbReference type="Pfam" id="PF06742"/>
    </source>
</evidence>
<dbReference type="EMBL" id="JAEKJZ010000001">
    <property type="protein sequence ID" value="MBN9669825.1"/>
    <property type="molecule type" value="Genomic_DNA"/>
</dbReference>
<dbReference type="PANTHER" id="PTHR36509:SF2">
    <property type="entry name" value="BLL3101 PROTEIN"/>
    <property type="match status" value="1"/>
</dbReference>
<dbReference type="AlphaFoldDB" id="A0A939J366"/>
<reference evidence="4" key="1">
    <citation type="submission" date="2020-12" db="EMBL/GenBank/DDBJ databases">
        <title>Oil enriched cultivation method for isolating marine PHA-producing bacteria.</title>
        <authorList>
            <person name="Zheng W."/>
            <person name="Yu S."/>
            <person name="Huang Y."/>
        </authorList>
    </citation>
    <scope>NUCLEOTIDE SEQUENCE</scope>
    <source>
        <strain evidence="4">SY-2-12</strain>
    </source>
</reference>
<gene>
    <name evidence="4" type="ORF">JF539_05705</name>
</gene>
<organism evidence="4 5">
    <name type="scientific">Roseibium aggregatum</name>
    <dbReference type="NCBI Taxonomy" id="187304"/>
    <lineage>
        <taxon>Bacteria</taxon>
        <taxon>Pseudomonadati</taxon>
        <taxon>Pseudomonadota</taxon>
        <taxon>Alphaproteobacteria</taxon>
        <taxon>Hyphomicrobiales</taxon>
        <taxon>Stappiaceae</taxon>
        <taxon>Roseibium</taxon>
    </lineage>
</organism>
<dbReference type="SUPFAM" id="SSF160935">
    <property type="entry name" value="VPA0735-like"/>
    <property type="match status" value="1"/>
</dbReference>
<evidence type="ECO:0000256" key="1">
    <source>
        <dbReference type="SAM" id="SignalP"/>
    </source>
</evidence>
<dbReference type="PANTHER" id="PTHR36509">
    <property type="entry name" value="BLL3101 PROTEIN"/>
    <property type="match status" value="1"/>
</dbReference>
<feature type="domain" description="DUF1214" evidence="2">
    <location>
        <begin position="232"/>
        <end position="315"/>
    </location>
</feature>
<dbReference type="RefSeq" id="WP_207139358.1">
    <property type="nucleotide sequence ID" value="NZ_JAEKJZ010000001.1"/>
</dbReference>
<sequence length="332" mass="36168">MRFFLTFVFSLAASTAAAVEPVTLDTIVRAETDTAFRTTLDQAGGAFNTFLHIRELTPVDAQTVIRSNRDTIYSAVLLDLSEPVTVTIPDAGGRYISFQVINQDHYMFVLKEPGEHVLTQDKVGSRFAQILVRTFVDPNDEKDIAAVHAIQDEMKAVGGGAGPFVAPNWDQEQLQSARDAINQIAILGFSSVDAFGSREETRPVDHLVGAIAGWGGLPKSEAYYEAKGVGDASGTPYTVTVKDVPVDAFWSITVYNADGFLEPNELNAYSYNNVTAKPNGDGSYTVNFGGCGDDRVNCLPVPEGWNYAVRMYRPRAEILDGSWVFPEPVPAQ</sequence>
<proteinExistence type="predicted"/>
<evidence type="ECO:0000259" key="3">
    <source>
        <dbReference type="Pfam" id="PF06863"/>
    </source>
</evidence>
<dbReference type="Gene3D" id="2.60.120.1600">
    <property type="match status" value="1"/>
</dbReference>
<feature type="chain" id="PRO_5036898196" evidence="1">
    <location>
        <begin position="19"/>
        <end position="332"/>
    </location>
</feature>
<dbReference type="InterPro" id="IPR010621">
    <property type="entry name" value="DUF1214"/>
</dbReference>
<feature type="signal peptide" evidence="1">
    <location>
        <begin position="1"/>
        <end position="18"/>
    </location>
</feature>
<comment type="caution">
    <text evidence="4">The sequence shown here is derived from an EMBL/GenBank/DDBJ whole genome shotgun (WGS) entry which is preliminary data.</text>
</comment>
<evidence type="ECO:0000313" key="5">
    <source>
        <dbReference type="Proteomes" id="UP000664096"/>
    </source>
</evidence>
<evidence type="ECO:0000313" key="4">
    <source>
        <dbReference type="EMBL" id="MBN9669825.1"/>
    </source>
</evidence>
<dbReference type="InterPro" id="IPR037050">
    <property type="entry name" value="DUF1254_sf"/>
</dbReference>
<dbReference type="Proteomes" id="UP000664096">
    <property type="component" value="Unassembled WGS sequence"/>
</dbReference>
<name>A0A939J366_9HYPH</name>
<dbReference type="Gene3D" id="2.60.40.1610">
    <property type="entry name" value="Domain of unknown function DUF1254"/>
    <property type="match status" value="1"/>
</dbReference>
<dbReference type="Pfam" id="PF06863">
    <property type="entry name" value="DUF1254"/>
    <property type="match status" value="1"/>
</dbReference>
<protein>
    <submittedName>
        <fullName evidence="4">DUF1214 domain-containing protein</fullName>
    </submittedName>
</protein>